<feature type="compositionally biased region" description="Basic and acidic residues" evidence="10">
    <location>
        <begin position="1464"/>
        <end position="1493"/>
    </location>
</feature>
<feature type="compositionally biased region" description="Basic and acidic residues" evidence="10">
    <location>
        <begin position="1257"/>
        <end position="1273"/>
    </location>
</feature>
<feature type="region of interest" description="Disordered" evidence="10">
    <location>
        <begin position="2485"/>
        <end position="2509"/>
    </location>
</feature>
<evidence type="ECO:0000256" key="4">
    <source>
        <dbReference type="ARBA" id="ARBA00022801"/>
    </source>
</evidence>
<dbReference type="PROSITE" id="PS51192">
    <property type="entry name" value="HELICASE_ATP_BIND_1"/>
    <property type="match status" value="1"/>
</dbReference>
<dbReference type="SUPFAM" id="SSF50978">
    <property type="entry name" value="WD40 repeat-like"/>
    <property type="match status" value="1"/>
</dbReference>
<dbReference type="InterPro" id="IPR001650">
    <property type="entry name" value="Helicase_C-like"/>
</dbReference>
<evidence type="ECO:0000313" key="14">
    <source>
        <dbReference type="Proteomes" id="UP000242457"/>
    </source>
</evidence>
<evidence type="ECO:0000256" key="1">
    <source>
        <dbReference type="ARBA" id="ARBA00004123"/>
    </source>
</evidence>
<dbReference type="GO" id="GO:0004386">
    <property type="term" value="F:helicase activity"/>
    <property type="evidence" value="ECO:0007669"/>
    <property type="project" value="UniProtKB-KW"/>
</dbReference>
<feature type="coiled-coil region" evidence="9">
    <location>
        <begin position="909"/>
        <end position="936"/>
    </location>
</feature>
<evidence type="ECO:0000259" key="12">
    <source>
        <dbReference type="PROSITE" id="PS51194"/>
    </source>
</evidence>
<feature type="region of interest" description="Disordered" evidence="10">
    <location>
        <begin position="1574"/>
        <end position="1669"/>
    </location>
</feature>
<comment type="similarity">
    <text evidence="2">Belongs to the SNF2/RAD54 helicase family.</text>
</comment>
<feature type="region of interest" description="Disordered" evidence="10">
    <location>
        <begin position="745"/>
        <end position="764"/>
    </location>
</feature>
<dbReference type="SUPFAM" id="SSF52540">
    <property type="entry name" value="P-loop containing nucleoside triphosphate hydrolases"/>
    <property type="match status" value="2"/>
</dbReference>
<name>A0A2A3EDG1_APICC</name>
<evidence type="ECO:0000256" key="7">
    <source>
        <dbReference type="ARBA" id="ARBA00023125"/>
    </source>
</evidence>
<dbReference type="GO" id="GO:0016887">
    <property type="term" value="F:ATP hydrolysis activity"/>
    <property type="evidence" value="ECO:0007669"/>
    <property type="project" value="InterPro"/>
</dbReference>
<dbReference type="Pfam" id="PF00271">
    <property type="entry name" value="Helicase_C"/>
    <property type="match status" value="1"/>
</dbReference>
<feature type="domain" description="Helicase ATP-binding" evidence="11">
    <location>
        <begin position="1747"/>
        <end position="1924"/>
    </location>
</feature>
<keyword evidence="3" id="KW-0547">Nucleotide-binding</keyword>
<evidence type="ECO:0000313" key="13">
    <source>
        <dbReference type="EMBL" id="PBC29332.1"/>
    </source>
</evidence>
<feature type="region of interest" description="Disordered" evidence="10">
    <location>
        <begin position="1462"/>
        <end position="1493"/>
    </location>
</feature>
<dbReference type="InterPro" id="IPR027417">
    <property type="entry name" value="P-loop_NTPase"/>
</dbReference>
<dbReference type="PANTHER" id="PTHR45797">
    <property type="entry name" value="RAD54-LIKE"/>
    <property type="match status" value="1"/>
</dbReference>
<keyword evidence="4" id="KW-0378">Hydrolase</keyword>
<evidence type="ECO:0000256" key="10">
    <source>
        <dbReference type="SAM" id="MobiDB-lite"/>
    </source>
</evidence>
<dbReference type="InterPro" id="IPR014001">
    <property type="entry name" value="Helicase_ATP-bd"/>
</dbReference>
<protein>
    <submittedName>
        <fullName evidence="13">Transcriptional regulator ATRX</fullName>
    </submittedName>
</protein>
<feature type="region of interest" description="Disordered" evidence="10">
    <location>
        <begin position="1090"/>
        <end position="1110"/>
    </location>
</feature>
<dbReference type="InterPro" id="IPR044574">
    <property type="entry name" value="ARIP4-like"/>
</dbReference>
<dbReference type="EMBL" id="KZ288288">
    <property type="protein sequence ID" value="PBC29332.1"/>
    <property type="molecule type" value="Genomic_DNA"/>
</dbReference>
<organism evidence="13 14">
    <name type="scientific">Apis cerana cerana</name>
    <name type="common">Oriental honeybee</name>
    <dbReference type="NCBI Taxonomy" id="94128"/>
    <lineage>
        <taxon>Eukaryota</taxon>
        <taxon>Metazoa</taxon>
        <taxon>Ecdysozoa</taxon>
        <taxon>Arthropoda</taxon>
        <taxon>Hexapoda</taxon>
        <taxon>Insecta</taxon>
        <taxon>Pterygota</taxon>
        <taxon>Neoptera</taxon>
        <taxon>Endopterygota</taxon>
        <taxon>Hymenoptera</taxon>
        <taxon>Apocrita</taxon>
        <taxon>Aculeata</taxon>
        <taxon>Apoidea</taxon>
        <taxon>Anthophila</taxon>
        <taxon>Apidae</taxon>
        <taxon>Apis</taxon>
    </lineage>
</organism>
<feature type="domain" description="Helicase C-terminal" evidence="12">
    <location>
        <begin position="2122"/>
        <end position="2302"/>
    </location>
</feature>
<dbReference type="PROSITE" id="PS51194">
    <property type="entry name" value="HELICASE_CTER"/>
    <property type="match status" value="1"/>
</dbReference>
<evidence type="ECO:0000256" key="6">
    <source>
        <dbReference type="ARBA" id="ARBA00022840"/>
    </source>
</evidence>
<dbReference type="GO" id="GO:0005634">
    <property type="term" value="C:nucleus"/>
    <property type="evidence" value="ECO:0007669"/>
    <property type="project" value="UniProtKB-SubCell"/>
</dbReference>
<keyword evidence="9" id="KW-0175">Coiled coil</keyword>
<evidence type="ECO:0000256" key="5">
    <source>
        <dbReference type="ARBA" id="ARBA00022806"/>
    </source>
</evidence>
<dbReference type="Pfam" id="PF12660">
    <property type="entry name" value="zf-TFIIIC"/>
    <property type="match status" value="1"/>
</dbReference>
<reference evidence="13 14" key="1">
    <citation type="submission" date="2014-07" db="EMBL/GenBank/DDBJ databases">
        <title>Genomic and transcriptomic analysis on Apis cerana provide comprehensive insights into honey bee biology.</title>
        <authorList>
            <person name="Diao Q."/>
            <person name="Sun L."/>
            <person name="Zheng H."/>
            <person name="Zheng H."/>
            <person name="Xu S."/>
            <person name="Wang S."/>
            <person name="Zeng Z."/>
            <person name="Hu F."/>
            <person name="Su S."/>
            <person name="Wu J."/>
        </authorList>
    </citation>
    <scope>NUCLEOTIDE SEQUENCE [LARGE SCALE GENOMIC DNA]</scope>
    <source>
        <tissue evidence="13">Pupae without intestine</tissue>
    </source>
</reference>
<dbReference type="InterPro" id="IPR038718">
    <property type="entry name" value="SNF2-like_sf"/>
</dbReference>
<dbReference type="SMART" id="SM00490">
    <property type="entry name" value="HELICc"/>
    <property type="match status" value="1"/>
</dbReference>
<keyword evidence="6" id="KW-0067">ATP-binding</keyword>
<dbReference type="GO" id="GO:0003677">
    <property type="term" value="F:DNA binding"/>
    <property type="evidence" value="ECO:0007669"/>
    <property type="project" value="UniProtKB-KW"/>
</dbReference>
<dbReference type="Proteomes" id="UP000242457">
    <property type="component" value="Unassembled WGS sequence"/>
</dbReference>
<keyword evidence="5" id="KW-0347">Helicase</keyword>
<accession>A0A2A3EDG1</accession>
<dbReference type="GO" id="GO:0005524">
    <property type="term" value="F:ATP binding"/>
    <property type="evidence" value="ECO:0007669"/>
    <property type="project" value="UniProtKB-KW"/>
</dbReference>
<feature type="region of interest" description="Disordered" evidence="10">
    <location>
        <begin position="2022"/>
        <end position="2059"/>
    </location>
</feature>
<dbReference type="InterPro" id="IPR036322">
    <property type="entry name" value="WD40_repeat_dom_sf"/>
</dbReference>
<dbReference type="CDD" id="cd18793">
    <property type="entry name" value="SF2_C_SNF"/>
    <property type="match status" value="1"/>
</dbReference>
<feature type="compositionally biased region" description="Polar residues" evidence="10">
    <location>
        <begin position="1244"/>
        <end position="1253"/>
    </location>
</feature>
<dbReference type="InterPro" id="IPR024761">
    <property type="entry name" value="TFIIIC_delta_N"/>
</dbReference>
<feature type="compositionally biased region" description="Basic and acidic residues" evidence="10">
    <location>
        <begin position="2496"/>
        <end position="2509"/>
    </location>
</feature>
<feature type="compositionally biased region" description="Basic and acidic residues" evidence="10">
    <location>
        <begin position="1142"/>
        <end position="1152"/>
    </location>
</feature>
<evidence type="ECO:0000256" key="2">
    <source>
        <dbReference type="ARBA" id="ARBA00007025"/>
    </source>
</evidence>
<keyword evidence="8" id="KW-0539">Nucleus</keyword>
<feature type="compositionally biased region" description="Polar residues" evidence="10">
    <location>
        <begin position="1625"/>
        <end position="1643"/>
    </location>
</feature>
<dbReference type="Pfam" id="PF12657">
    <property type="entry name" value="TFIIIC_delta"/>
    <property type="match status" value="1"/>
</dbReference>
<dbReference type="PANTHER" id="PTHR45797:SF3">
    <property type="entry name" value="TRANSCRIPTIONAL REGULATOR ATRX HOMOLOG"/>
    <property type="match status" value="1"/>
</dbReference>
<evidence type="ECO:0000256" key="3">
    <source>
        <dbReference type="ARBA" id="ARBA00022741"/>
    </source>
</evidence>
<feature type="region of interest" description="Disordered" evidence="10">
    <location>
        <begin position="1209"/>
        <end position="1230"/>
    </location>
</feature>
<dbReference type="SMART" id="SM00487">
    <property type="entry name" value="DEXDc"/>
    <property type="match status" value="1"/>
</dbReference>
<dbReference type="InterPro" id="IPR049730">
    <property type="entry name" value="SNF2/RAD54-like_C"/>
</dbReference>
<dbReference type="InterPro" id="IPR000330">
    <property type="entry name" value="SNF2_N"/>
</dbReference>
<dbReference type="Gene3D" id="3.40.50.10810">
    <property type="entry name" value="Tandem AAA-ATPase domain"/>
    <property type="match status" value="2"/>
</dbReference>
<dbReference type="InterPro" id="IPR024764">
    <property type="entry name" value="TFIIIC_Znf"/>
</dbReference>
<feature type="compositionally biased region" description="Low complexity" evidence="10">
    <location>
        <begin position="1216"/>
        <end position="1226"/>
    </location>
</feature>
<keyword evidence="14" id="KW-1185">Reference proteome</keyword>
<dbReference type="OrthoDB" id="6021743at2759"/>
<feature type="compositionally biased region" description="Basic and acidic residues" evidence="10">
    <location>
        <begin position="1655"/>
        <end position="1669"/>
    </location>
</feature>
<evidence type="ECO:0000256" key="9">
    <source>
        <dbReference type="SAM" id="Coils"/>
    </source>
</evidence>
<feature type="region of interest" description="Disordered" evidence="10">
    <location>
        <begin position="1244"/>
        <end position="1273"/>
    </location>
</feature>
<keyword evidence="7" id="KW-0238">DNA-binding</keyword>
<feature type="compositionally biased region" description="Basic residues" evidence="10">
    <location>
        <begin position="1592"/>
        <end position="1602"/>
    </location>
</feature>
<comment type="subcellular location">
    <subcellularLocation>
        <location evidence="1">Nucleus</location>
    </subcellularLocation>
</comment>
<sequence>MEIEEIYSLTIFPPVISKFAVQWSMDNNISILTEKGIHIFELIPSPISPSSTIKFSRSFIYTPSTFPTEIVSNKIESKIWNMHREELYSFIIEESMTPKLSNVKEMVPKIIDLAWSPKDLIHPSKCLIAILTSAGAVIIACKICRDWYPVYDLSSLRYNILEQKINEELEENKNNSASFETFKIYMKALQASCFTWSKFFTDFAYFVVAYLNGDIIIYKILKIFDYNEILNPKIVGIIRLNESVKMNVLNWITINTKKHLIIIGYFDGRIYGLNIEEHDGNFELMFIEKYYDYTDRISISAIKIFPQNDLNVNVLIAKGYYLFLLCFEKNGTLRSMQHLQLEGFMISGMICISTNCALITTENGSMFAIDIKENQLLKTKVNNKLSQVHVRCLGLAHSPSSVIFINITSPSTIYDHLNKNWNPLFILNQSKHEKFEQLWDCLEAIRIKATKASDLSLILPKVPSNLEFLSLHELRIVMWTSVITEICEKRKIIQGMNNIAGEISEAQPLIFIHTACNYLIHLESKSSLIEHQKVSMNLLKMYLEVYLAGEENEKVTPLSKRIRDVLKKISQFNLNNIETCNLCGEMINENFSWKISKCSQGHILPRCAITLLQITVVPYKTCPICGLIFHPCLDQEFKETRCPFCDVPALEENRMLNSKYYIPKEKSLSRLHNYILEDQEMETKNTRKKYSQTSEIKYPSISMKQRFAKVKKLQNSMKSLCDNDSSSLEDVRPFFLKSSSCKLNAKSDNSVDKSSDEDNLNESKYGKKPTFYTITTDESENDCQKTDKTLSKINKHKNNEKKHLTLKSKQEHFINFHREDSSSGKEFQKSKISCTGLNITKKLTQAKKDNVISIESDLESIIESEKKFEISKEQSLQLKFHVVKIFNKFKEACSEYELQMERKSVSNVIQKTKNVINNLKIELDAQEKELINFYEEWNKKCKVQNLDHEDNLLNKIEVTKKIEDKEESDTSKSSSNVESIVSECDNEEIFSDTETNIMKINIDKNRENEDTIVAKFSEKSTNDSENSNNKKGNRIYADNDLKIIDENKKKFKEFNISSNEHIINESVDDIFKESIIENTDDVNLKNEHENEKNLEWKENEKNNDNKNENFLKNDELNVEVKSKNLRAIETKNIKSKSISSEKISESVEKEESISDEVDDEEQAKRAMLESDSETPTNEESLVEKFIKQSSTSDSFKEKDLLQTKKIKFDKKKGKNKISNNANCKNNSSDEDEIIKEEACAKNTLLESNSDDSTSPYDIKKKSNKKYDSNDDSEKLNSIYDNDIVLKQTKNKNKDSIKDDSKQQIFKINYIGSDRKLKMLSEVIIERLPENILKKHKNALQKSRQYLESKEFKSLIDLDRLQKDYKNNNDITRSSLPRNMIKHKTKEKEDSLLDHLKNVKDDEFIENTNKKSNMENNNSIAKTYGSFQTNKELIMEADAATKKILLYSSDSDIGEQKITFENSENEIKSESSSKKSNQKTEKKNGDKENDEEWKKNKWRRNKLLTMKFSSDSDSDITRAKWNKKQEELSEKVEETHVENLAIKNKIMKRERRNRRKIIDSDSDIQLLNSDTNIKSSVTSEDNKSSDSDTSVGKPKKMRKRKTYKSSDTDSSFTEKRSKPKRKRIKNMSSDTDSDNDQIINSQGTPGKKGRKNIRKVMKDKQVTDDTKQAAKEEEERLKRIAERQKLYNEMYEVRLAGEEKVDKLILDFNPETKEELITVHKDLVKRLKPHQAKGIKFMWDACFESLERINCSPGSGCIIAHCMGLGKSLQVIALAHTLLTHEKSGVKTIMIVCPLSTVLNWLNEFKYWLNDIENDIEIYEMTKLKKNIERKFQLESWQRTGGILLIGYEMFRNLTGTNNRMRKNMKEAILRYLIDPGPDMIVCDEGHLLKNEDTALNHCMVQFVKPNLLGTKREFLNRFANPITNGQFDDSTEYDVKIMKKRAYVLHKMLKGCVQRFDYSVLTPFLPPKQEYVIFVSLTEVQINMRIRNANGSLFADFQALQRIWTHPIVLQLNAEKIEKMNEKRLDSSDSEGSLRDFINDRETDSTSTSTSTTDEDDEVKSIDYNVAGKNTRRNSKNNKSEIEIVPKSEEFEKKEEEWWSQFVQPEHFEDMRISSKLILLFGILKECEQIGDKVLVFSQSLYSLTLIEQFLEKIDNATQNGINSDYIDGHTGSWSLGLDYFRLDGQTSAENRNIWCKIFNEPSNTRARLFLISTRAGGLGINLTAANRVIIFDASWNPSHDVQSIFRIYRFGQKKPCYVYRFLAAGTMEEKIYNRQVTKLSLSCRVVDEQQIERHYSNHDLSELYSFEPNINNGKKPTLNLPKDRLLAEIFLIYKNFVENYHEHDSLLENKAEEELNEEERKQAWLEYEEEKKGKPMPSYSAIPTILNQYNAILNQYNVPSTFNINTDYEKLRELLQKDYPNATPETQQMMTNRVLADMYTYWERQAYQNSANRIINQNPNINPIQVRTQVSNLSQMSYAMQNTNQNLTNQPNDYRTSDIRSDDDVVEN</sequence>
<gene>
    <name evidence="13" type="ORF">APICC_09571</name>
</gene>
<feature type="region of interest" description="Disordered" evidence="10">
    <location>
        <begin position="1136"/>
        <end position="1195"/>
    </location>
</feature>
<dbReference type="Pfam" id="PF00176">
    <property type="entry name" value="SNF2-rel_dom"/>
    <property type="match status" value="1"/>
</dbReference>
<proteinExistence type="inferred from homology"/>
<evidence type="ECO:0000259" key="11">
    <source>
        <dbReference type="PROSITE" id="PS51192"/>
    </source>
</evidence>
<evidence type="ECO:0000256" key="8">
    <source>
        <dbReference type="ARBA" id="ARBA00023242"/>
    </source>
</evidence>
<dbReference type="STRING" id="94128.A0A2A3EDG1"/>
<dbReference type="Gene3D" id="3.40.50.300">
    <property type="entry name" value="P-loop containing nucleotide triphosphate hydrolases"/>
    <property type="match status" value="1"/>
</dbReference>
<feature type="compositionally biased region" description="Basic and acidic residues" evidence="10">
    <location>
        <begin position="1603"/>
        <end position="1615"/>
    </location>
</feature>
<feature type="compositionally biased region" description="Basic and acidic residues" evidence="10">
    <location>
        <begin position="2022"/>
        <end position="2044"/>
    </location>
</feature>